<protein>
    <submittedName>
        <fullName evidence="4">SAF domain-containing protein</fullName>
    </submittedName>
</protein>
<reference evidence="4 5" key="1">
    <citation type="submission" date="2023-03" db="EMBL/GenBank/DDBJ databases">
        <title>Bacillus Genome Sequencing.</title>
        <authorList>
            <person name="Dunlap C."/>
        </authorList>
    </citation>
    <scope>NUCLEOTIDE SEQUENCE [LARGE SCALE GENOMIC DNA]</scope>
    <source>
        <strain evidence="4 5">NRS-52</strain>
    </source>
</reference>
<evidence type="ECO:0000259" key="3">
    <source>
        <dbReference type="SMART" id="SM00858"/>
    </source>
</evidence>
<evidence type="ECO:0000256" key="2">
    <source>
        <dbReference type="SAM" id="Phobius"/>
    </source>
</evidence>
<evidence type="ECO:0000313" key="5">
    <source>
        <dbReference type="Proteomes" id="UP001343257"/>
    </source>
</evidence>
<comment type="caution">
    <text evidence="4">The sequence shown here is derived from an EMBL/GenBank/DDBJ whole genome shotgun (WGS) entry which is preliminary data.</text>
</comment>
<dbReference type="SMART" id="SM00858">
    <property type="entry name" value="SAF"/>
    <property type="match status" value="1"/>
</dbReference>
<evidence type="ECO:0000313" key="4">
    <source>
        <dbReference type="EMBL" id="MED5018117.1"/>
    </source>
</evidence>
<organism evidence="4 5">
    <name type="scientific">Paenibacillus chibensis</name>
    <dbReference type="NCBI Taxonomy" id="59846"/>
    <lineage>
        <taxon>Bacteria</taxon>
        <taxon>Bacillati</taxon>
        <taxon>Bacillota</taxon>
        <taxon>Bacilli</taxon>
        <taxon>Bacillales</taxon>
        <taxon>Paenibacillaceae</taxon>
        <taxon>Paenibacillus</taxon>
    </lineage>
</organism>
<keyword evidence="2" id="KW-0812">Transmembrane</keyword>
<keyword evidence="2" id="KW-0472">Membrane</keyword>
<feature type="region of interest" description="Disordered" evidence="1">
    <location>
        <begin position="265"/>
        <end position="284"/>
    </location>
</feature>
<dbReference type="RefSeq" id="WP_328278249.1">
    <property type="nucleotide sequence ID" value="NZ_JARTLD010000030.1"/>
</dbReference>
<keyword evidence="2" id="KW-1133">Transmembrane helix</keyword>
<sequence length="375" mass="40808">MSKLRQRTRHMLYAALSGAAVMGVVFAGYAIFSSVQHHAREARLKADYRAQIAKIEQAHSEEEKQMPSSWVLARDIAAGEAITTKDLVQVKLPLGAAPVNLIQNGGEKDVKIAKIELKKGTALTDAMIYDKEPLAADLRNRELQVVALPSNLVEHEVIDVRIQFPTGQDYIVLPKKTIDKLASPSVWITLNEQEILSFSSAMVDAYMHDAKLYAVTYVEPQMQDKAIPTYPVNTEVLKLIASNPNIVKKAEQKLSEALRTSLEKDLAKSMSDGRQSQAQSFADSQSSLSYLNENAFPASSAPVSQPEPMFGDLKQAGSTASTASNDQQDQLHPLANESQSADSFSLGGVQDNKLLEQNARNSDPDADGSGITGTP</sequence>
<feature type="domain" description="SAF" evidence="3">
    <location>
        <begin position="67"/>
        <end position="129"/>
    </location>
</feature>
<feature type="compositionally biased region" description="Polar residues" evidence="1">
    <location>
        <begin position="316"/>
        <end position="343"/>
    </location>
</feature>
<gene>
    <name evidence="4" type="ORF">P9847_12465</name>
</gene>
<proteinExistence type="predicted"/>
<feature type="transmembrane region" description="Helical" evidence="2">
    <location>
        <begin position="12"/>
        <end position="32"/>
    </location>
</feature>
<dbReference type="InterPro" id="IPR013974">
    <property type="entry name" value="SAF"/>
</dbReference>
<accession>A0ABU6PUS9</accession>
<dbReference type="EMBL" id="JARTLD010000030">
    <property type="protein sequence ID" value="MED5018117.1"/>
    <property type="molecule type" value="Genomic_DNA"/>
</dbReference>
<name>A0ABU6PUS9_9BACL</name>
<dbReference type="Proteomes" id="UP001343257">
    <property type="component" value="Unassembled WGS sequence"/>
</dbReference>
<dbReference type="Pfam" id="PF08666">
    <property type="entry name" value="SAF"/>
    <property type="match status" value="1"/>
</dbReference>
<keyword evidence="5" id="KW-1185">Reference proteome</keyword>
<feature type="region of interest" description="Disordered" evidence="1">
    <location>
        <begin position="297"/>
        <end position="375"/>
    </location>
</feature>
<dbReference type="CDD" id="cd11614">
    <property type="entry name" value="SAF_CpaB_FlgA_like"/>
    <property type="match status" value="1"/>
</dbReference>
<feature type="compositionally biased region" description="Low complexity" evidence="1">
    <location>
        <begin position="275"/>
        <end position="284"/>
    </location>
</feature>
<evidence type="ECO:0000256" key="1">
    <source>
        <dbReference type="SAM" id="MobiDB-lite"/>
    </source>
</evidence>